<dbReference type="Gene3D" id="3.90.1470.20">
    <property type="match status" value="1"/>
</dbReference>
<dbReference type="InterPro" id="IPR023214">
    <property type="entry name" value="HAD_sf"/>
</dbReference>
<keyword evidence="1" id="KW-0378">Hydrolase</keyword>
<dbReference type="AlphaFoldDB" id="A0A4Q9DNZ4"/>
<dbReference type="Gene3D" id="3.40.50.1000">
    <property type="entry name" value="HAD superfamily/HAD-like"/>
    <property type="match status" value="1"/>
</dbReference>
<evidence type="ECO:0000313" key="3">
    <source>
        <dbReference type="Proteomes" id="UP000293142"/>
    </source>
</evidence>
<evidence type="ECO:0000313" key="2">
    <source>
        <dbReference type="EMBL" id="TBL76293.1"/>
    </source>
</evidence>
<keyword evidence="3" id="KW-1185">Reference proteome</keyword>
<dbReference type="SUPFAM" id="SSF56784">
    <property type="entry name" value="HAD-like"/>
    <property type="match status" value="1"/>
</dbReference>
<sequence>MKLAVVTDFDGTLMHQDVGDYLMEELGVTDLPEVRQMSRLVREKKIGSMEWIKVAYAKLDGQKQTVDQLLGQVHLRSGAESFLDFCQDRDIPVTILSDGMEYYVHSIVNQLQLNIQDIIVNPIRYREDGSYELGLQNANEACRWCGCCKSEAVRKIKSDDYRIIYIGDGSSDYFGSSFADWIFARGSLAHYLEQDGTPFYPFETFHDIMAVLAPEIESFEQGIADRKSDKAHPFCRFS</sequence>
<organism evidence="2 3">
    <name type="scientific">Paenibacillus thalictri</name>
    <dbReference type="NCBI Taxonomy" id="2527873"/>
    <lineage>
        <taxon>Bacteria</taxon>
        <taxon>Bacillati</taxon>
        <taxon>Bacillota</taxon>
        <taxon>Bacilli</taxon>
        <taxon>Bacillales</taxon>
        <taxon>Paenibacillaceae</taxon>
        <taxon>Paenibacillus</taxon>
    </lineage>
</organism>
<dbReference type="EMBL" id="SIRE01000014">
    <property type="protein sequence ID" value="TBL76293.1"/>
    <property type="molecule type" value="Genomic_DNA"/>
</dbReference>
<comment type="caution">
    <text evidence="2">The sequence shown here is derived from an EMBL/GenBank/DDBJ whole genome shotgun (WGS) entry which is preliminary data.</text>
</comment>
<dbReference type="Pfam" id="PF12710">
    <property type="entry name" value="HAD"/>
    <property type="match status" value="1"/>
</dbReference>
<dbReference type="Proteomes" id="UP000293142">
    <property type="component" value="Unassembled WGS sequence"/>
</dbReference>
<dbReference type="InterPro" id="IPR006384">
    <property type="entry name" value="HAD_hydro_PyrdxlP_Pase-like"/>
</dbReference>
<dbReference type="GO" id="GO:0016791">
    <property type="term" value="F:phosphatase activity"/>
    <property type="evidence" value="ECO:0007669"/>
    <property type="project" value="InterPro"/>
</dbReference>
<protein>
    <submittedName>
        <fullName evidence="2">2,3-diketo-5-methylthio-1-phosphopentane phosphatase</fullName>
    </submittedName>
</protein>
<dbReference type="NCBIfam" id="TIGR01488">
    <property type="entry name" value="HAD-SF-IB"/>
    <property type="match status" value="1"/>
</dbReference>
<gene>
    <name evidence="2" type="ORF">EYB31_20055</name>
</gene>
<dbReference type="OrthoDB" id="9804940at2"/>
<dbReference type="InterPro" id="IPR036412">
    <property type="entry name" value="HAD-like_sf"/>
</dbReference>
<dbReference type="PANTHER" id="PTHR28181:SF2">
    <property type="entry name" value="PHOSPHORIC MONOESTER HYDROLASE"/>
    <property type="match status" value="1"/>
</dbReference>
<name>A0A4Q9DNZ4_9BACL</name>
<dbReference type="PANTHER" id="PTHR28181">
    <property type="entry name" value="UPF0655 PROTEIN YCR015C"/>
    <property type="match status" value="1"/>
</dbReference>
<dbReference type="InterPro" id="IPR050849">
    <property type="entry name" value="HAD-like_hydrolase_phosphatase"/>
</dbReference>
<reference evidence="2 3" key="1">
    <citation type="submission" date="2019-02" db="EMBL/GenBank/DDBJ databases">
        <title>Paenibacillus sp. nov., isolated from surface-sterilized tissue of Thalictrum simplex L.</title>
        <authorList>
            <person name="Tuo L."/>
        </authorList>
    </citation>
    <scope>NUCLEOTIDE SEQUENCE [LARGE SCALE GENOMIC DNA]</scope>
    <source>
        <strain evidence="2 3">N2SHLJ1</strain>
    </source>
</reference>
<evidence type="ECO:0000256" key="1">
    <source>
        <dbReference type="ARBA" id="ARBA00022801"/>
    </source>
</evidence>
<dbReference type="RefSeq" id="WP_131015200.1">
    <property type="nucleotide sequence ID" value="NZ_SIRE01000014.1"/>
</dbReference>
<proteinExistence type="predicted"/>
<dbReference type="NCBIfam" id="TIGR01489">
    <property type="entry name" value="DKMTPPase-SF"/>
    <property type="match status" value="1"/>
</dbReference>
<accession>A0A4Q9DNZ4</accession>